<keyword evidence="1" id="KW-0472">Membrane</keyword>
<evidence type="ECO:0000313" key="2">
    <source>
        <dbReference type="EMBL" id="KIU10670.1"/>
    </source>
</evidence>
<sequence>MIKTKNRQMKRHNIFYIQLICYAFFFISAKKWSSPPYPEY</sequence>
<proteinExistence type="predicted"/>
<accession>A0A0D1KP04</accession>
<evidence type="ECO:0000313" key="3">
    <source>
        <dbReference type="Proteomes" id="UP000032247"/>
    </source>
</evidence>
<organism evidence="2 3">
    <name type="scientific">Bacillus subtilis</name>
    <dbReference type="NCBI Taxonomy" id="1423"/>
    <lineage>
        <taxon>Bacteria</taxon>
        <taxon>Bacillati</taxon>
        <taxon>Bacillota</taxon>
        <taxon>Bacilli</taxon>
        <taxon>Bacillales</taxon>
        <taxon>Bacillaceae</taxon>
        <taxon>Bacillus</taxon>
    </lineage>
</organism>
<dbReference type="Proteomes" id="UP000032247">
    <property type="component" value="Unassembled WGS sequence"/>
</dbReference>
<gene>
    <name evidence="2" type="ORF">SC09_Contig25orf00488</name>
</gene>
<keyword evidence="1" id="KW-0812">Transmembrane</keyword>
<reference evidence="2 3" key="1">
    <citation type="submission" date="2014-12" db="EMBL/GenBank/DDBJ databases">
        <title>Comparative genome analysis of Bacillus coagulans HM-08, Clostridium butyricum HM-68, Bacillus subtilis HM-66 and Bacillus licheniformis BL-09.</title>
        <authorList>
            <person name="Zhang H."/>
        </authorList>
    </citation>
    <scope>NUCLEOTIDE SEQUENCE [LARGE SCALE GENOMIC DNA]</scope>
    <source>
        <strain evidence="2 3">HM-66</strain>
    </source>
</reference>
<name>A0A0D1KP04_BACIU</name>
<protein>
    <submittedName>
        <fullName evidence="2">Uncharacterized protein</fullName>
    </submittedName>
</protein>
<feature type="transmembrane region" description="Helical" evidence="1">
    <location>
        <begin position="12"/>
        <end position="29"/>
    </location>
</feature>
<keyword evidence="1" id="KW-1133">Transmembrane helix</keyword>
<evidence type="ECO:0000256" key="1">
    <source>
        <dbReference type="SAM" id="Phobius"/>
    </source>
</evidence>
<comment type="caution">
    <text evidence="2">The sequence shown here is derived from an EMBL/GenBank/DDBJ whole genome shotgun (WGS) entry which is preliminary data.</text>
</comment>
<dbReference type="EMBL" id="JXBC01000004">
    <property type="protein sequence ID" value="KIU10670.1"/>
    <property type="molecule type" value="Genomic_DNA"/>
</dbReference>
<dbReference type="AlphaFoldDB" id="A0A0D1KP04"/>